<feature type="binding site" description="axial binding residue" evidence="14">
    <location>
        <position position="94"/>
    </location>
    <ligand>
        <name>heme</name>
        <dbReference type="ChEBI" id="CHEBI:30413"/>
    </ligand>
    <ligandPart>
        <name>Fe</name>
        <dbReference type="ChEBI" id="CHEBI:18248"/>
    </ligandPart>
</feature>
<accession>A0A8K0G5U5</accession>
<dbReference type="Gene3D" id="1.10.630.10">
    <property type="entry name" value="Cytochrome P450"/>
    <property type="match status" value="1"/>
</dbReference>
<dbReference type="InterPro" id="IPR017972">
    <property type="entry name" value="Cyt_P450_CS"/>
</dbReference>
<evidence type="ECO:0000256" key="14">
    <source>
        <dbReference type="PIRSR" id="PIRSR602403-1"/>
    </source>
</evidence>
<feature type="region of interest" description="Disordered" evidence="16">
    <location>
        <begin position="157"/>
        <end position="195"/>
    </location>
</feature>
<dbReference type="PANTHER" id="PTHR24292">
    <property type="entry name" value="CYTOCHROME P450"/>
    <property type="match status" value="1"/>
</dbReference>
<keyword evidence="7 14" id="KW-0479">Metal-binding</keyword>
<evidence type="ECO:0000256" key="7">
    <source>
        <dbReference type="ARBA" id="ARBA00022723"/>
    </source>
</evidence>
<dbReference type="Proteomes" id="UP000801492">
    <property type="component" value="Unassembled WGS sequence"/>
</dbReference>
<evidence type="ECO:0000256" key="5">
    <source>
        <dbReference type="ARBA" id="ARBA00010617"/>
    </source>
</evidence>
<dbReference type="PROSITE" id="PS00086">
    <property type="entry name" value="CYTOCHROME_P450"/>
    <property type="match status" value="1"/>
</dbReference>
<keyword evidence="13" id="KW-0472">Membrane</keyword>
<keyword evidence="9" id="KW-0492">Microsome</keyword>
<dbReference type="OrthoDB" id="8185424at2759"/>
<gene>
    <name evidence="17" type="ORF">ILUMI_19029</name>
</gene>
<name>A0A8K0G5U5_IGNLU</name>
<dbReference type="PRINTS" id="PR00465">
    <property type="entry name" value="EP450IV"/>
</dbReference>
<evidence type="ECO:0000256" key="10">
    <source>
        <dbReference type="ARBA" id="ARBA00023002"/>
    </source>
</evidence>
<comment type="subcellular location">
    <subcellularLocation>
        <location evidence="4">Endoplasmic reticulum membrane</location>
        <topology evidence="4">Peripheral membrane protein</topology>
    </subcellularLocation>
    <subcellularLocation>
        <location evidence="3">Microsome membrane</location>
        <topology evidence="3">Peripheral membrane protein</topology>
    </subcellularLocation>
</comment>
<dbReference type="InterPro" id="IPR050476">
    <property type="entry name" value="Insect_CytP450_Detox"/>
</dbReference>
<evidence type="ECO:0008006" key="19">
    <source>
        <dbReference type="Google" id="ProtNLM"/>
    </source>
</evidence>
<evidence type="ECO:0000256" key="8">
    <source>
        <dbReference type="ARBA" id="ARBA00022824"/>
    </source>
</evidence>
<keyword evidence="18" id="KW-1185">Reference proteome</keyword>
<evidence type="ECO:0000256" key="13">
    <source>
        <dbReference type="ARBA" id="ARBA00023136"/>
    </source>
</evidence>
<dbReference type="GO" id="GO:0016705">
    <property type="term" value="F:oxidoreductase activity, acting on paired donors, with incorporation or reduction of molecular oxygen"/>
    <property type="evidence" value="ECO:0007669"/>
    <property type="project" value="InterPro"/>
</dbReference>
<dbReference type="PRINTS" id="PR00385">
    <property type="entry name" value="P450"/>
</dbReference>
<dbReference type="InterPro" id="IPR001128">
    <property type="entry name" value="Cyt_P450"/>
</dbReference>
<dbReference type="GO" id="GO:0005506">
    <property type="term" value="F:iron ion binding"/>
    <property type="evidence" value="ECO:0007669"/>
    <property type="project" value="InterPro"/>
</dbReference>
<dbReference type="AlphaFoldDB" id="A0A8K0G5U5"/>
<evidence type="ECO:0000256" key="3">
    <source>
        <dbReference type="ARBA" id="ARBA00004174"/>
    </source>
</evidence>
<dbReference type="Pfam" id="PF00067">
    <property type="entry name" value="p450"/>
    <property type="match status" value="1"/>
</dbReference>
<evidence type="ECO:0000256" key="15">
    <source>
        <dbReference type="RuleBase" id="RU000461"/>
    </source>
</evidence>
<dbReference type="GO" id="GO:0005789">
    <property type="term" value="C:endoplasmic reticulum membrane"/>
    <property type="evidence" value="ECO:0007669"/>
    <property type="project" value="UniProtKB-SubCell"/>
</dbReference>
<evidence type="ECO:0000256" key="9">
    <source>
        <dbReference type="ARBA" id="ARBA00022848"/>
    </source>
</evidence>
<dbReference type="InterPro" id="IPR036396">
    <property type="entry name" value="Cyt_P450_sf"/>
</dbReference>
<evidence type="ECO:0000256" key="16">
    <source>
        <dbReference type="SAM" id="MobiDB-lite"/>
    </source>
</evidence>
<proteinExistence type="inferred from homology"/>
<keyword evidence="11 14" id="KW-0408">Iron</keyword>
<dbReference type="GO" id="GO:0004497">
    <property type="term" value="F:monooxygenase activity"/>
    <property type="evidence" value="ECO:0007669"/>
    <property type="project" value="UniProtKB-KW"/>
</dbReference>
<comment type="caution">
    <text evidence="17">The sequence shown here is derived from an EMBL/GenBank/DDBJ whole genome shotgun (WGS) entry which is preliminary data.</text>
</comment>
<evidence type="ECO:0000256" key="2">
    <source>
        <dbReference type="ARBA" id="ARBA00003690"/>
    </source>
</evidence>
<evidence type="ECO:0000313" key="17">
    <source>
        <dbReference type="EMBL" id="KAF2887144.1"/>
    </source>
</evidence>
<keyword evidence="12 15" id="KW-0503">Monooxygenase</keyword>
<evidence type="ECO:0000256" key="11">
    <source>
        <dbReference type="ARBA" id="ARBA00023004"/>
    </source>
</evidence>
<evidence type="ECO:0000256" key="12">
    <source>
        <dbReference type="ARBA" id="ARBA00023033"/>
    </source>
</evidence>
<keyword evidence="10 15" id="KW-0560">Oxidoreductase</keyword>
<dbReference type="GO" id="GO:0020037">
    <property type="term" value="F:heme binding"/>
    <property type="evidence" value="ECO:0007669"/>
    <property type="project" value="InterPro"/>
</dbReference>
<keyword evidence="8" id="KW-0256">Endoplasmic reticulum</keyword>
<reference evidence="17" key="1">
    <citation type="submission" date="2019-08" db="EMBL/GenBank/DDBJ databases">
        <title>The genome of the North American firefly Photinus pyralis.</title>
        <authorList>
            <consortium name="Photinus pyralis genome working group"/>
            <person name="Fallon T.R."/>
            <person name="Sander Lower S.E."/>
            <person name="Weng J.-K."/>
        </authorList>
    </citation>
    <scope>NUCLEOTIDE SEQUENCE</scope>
    <source>
        <strain evidence="17">TRF0915ILg1</strain>
        <tissue evidence="17">Whole body</tissue>
    </source>
</reference>
<evidence type="ECO:0000313" key="18">
    <source>
        <dbReference type="Proteomes" id="UP000801492"/>
    </source>
</evidence>
<keyword evidence="6 14" id="KW-0349">Heme</keyword>
<evidence type="ECO:0000256" key="6">
    <source>
        <dbReference type="ARBA" id="ARBA00022617"/>
    </source>
</evidence>
<sequence>MDMTYMDKCINETLRKYPPVSVFTRNCTQSYKIPNTDVIIDKHVQVLIPILEIQHDPEYYPEPDKFDPERFSPEDKAKRNHYTWLPFGEGLRSCIGMRFGLMQTKVALAVLIKHYRFSLNSKTQHLLILDPQSFILAPLGGVWLNTEKISDYNAAKEKVESQTSAKEPVAETHANDAMSAKGLGKPLSKNVQVEK</sequence>
<dbReference type="EMBL" id="VTPC01084934">
    <property type="protein sequence ID" value="KAF2887144.1"/>
    <property type="molecule type" value="Genomic_DNA"/>
</dbReference>
<dbReference type="SUPFAM" id="SSF48264">
    <property type="entry name" value="Cytochrome P450"/>
    <property type="match status" value="1"/>
</dbReference>
<comment type="function">
    <text evidence="2">May be involved in the metabolism of insect hormones and in the breakdown of synthetic insecticides.</text>
</comment>
<dbReference type="InterPro" id="IPR002403">
    <property type="entry name" value="Cyt_P450_E_grp-IV"/>
</dbReference>
<evidence type="ECO:0000256" key="1">
    <source>
        <dbReference type="ARBA" id="ARBA00001971"/>
    </source>
</evidence>
<comment type="cofactor">
    <cofactor evidence="1 14">
        <name>heme</name>
        <dbReference type="ChEBI" id="CHEBI:30413"/>
    </cofactor>
</comment>
<comment type="similarity">
    <text evidence="5 15">Belongs to the cytochrome P450 family.</text>
</comment>
<dbReference type="PANTHER" id="PTHR24292:SF100">
    <property type="entry name" value="CYTOCHROME P450 6A16, ISOFORM B-RELATED"/>
    <property type="match status" value="1"/>
</dbReference>
<protein>
    <recommendedName>
        <fullName evidence="19">Cytochrome P450</fullName>
    </recommendedName>
</protein>
<evidence type="ECO:0000256" key="4">
    <source>
        <dbReference type="ARBA" id="ARBA00004406"/>
    </source>
</evidence>
<organism evidence="17 18">
    <name type="scientific">Ignelater luminosus</name>
    <name type="common">Cucubano</name>
    <name type="synonym">Pyrophorus luminosus</name>
    <dbReference type="NCBI Taxonomy" id="2038154"/>
    <lineage>
        <taxon>Eukaryota</taxon>
        <taxon>Metazoa</taxon>
        <taxon>Ecdysozoa</taxon>
        <taxon>Arthropoda</taxon>
        <taxon>Hexapoda</taxon>
        <taxon>Insecta</taxon>
        <taxon>Pterygota</taxon>
        <taxon>Neoptera</taxon>
        <taxon>Endopterygota</taxon>
        <taxon>Coleoptera</taxon>
        <taxon>Polyphaga</taxon>
        <taxon>Elateriformia</taxon>
        <taxon>Elateroidea</taxon>
        <taxon>Elateridae</taxon>
        <taxon>Agrypninae</taxon>
        <taxon>Pyrophorini</taxon>
        <taxon>Ignelater</taxon>
    </lineage>
</organism>